<dbReference type="GO" id="GO:0006310">
    <property type="term" value="P:DNA recombination"/>
    <property type="evidence" value="ECO:0007669"/>
    <property type="project" value="UniProtKB-KW"/>
</dbReference>
<keyword evidence="10" id="KW-0695">RNA-directed DNA polymerase</keyword>
<dbReference type="GO" id="GO:0008270">
    <property type="term" value="F:zinc ion binding"/>
    <property type="evidence" value="ECO:0007669"/>
    <property type="project" value="UniProtKB-KW"/>
</dbReference>
<dbReference type="SMART" id="SM00343">
    <property type="entry name" value="ZnF_C2HC"/>
    <property type="match status" value="1"/>
</dbReference>
<feature type="compositionally biased region" description="Acidic residues" evidence="15">
    <location>
        <begin position="1226"/>
        <end position="1239"/>
    </location>
</feature>
<dbReference type="SUPFAM" id="SSF56672">
    <property type="entry name" value="DNA/RNA polymerases"/>
    <property type="match status" value="1"/>
</dbReference>
<evidence type="ECO:0000256" key="11">
    <source>
        <dbReference type="ARBA" id="ARBA00023080"/>
    </source>
</evidence>
<evidence type="ECO:0000313" key="20">
    <source>
        <dbReference type="Proteomes" id="UP000676067"/>
    </source>
</evidence>
<keyword evidence="11" id="KW-0546">Nucleotide metabolism</keyword>
<dbReference type="InterPro" id="IPR036397">
    <property type="entry name" value="RNaseH_sf"/>
</dbReference>
<dbReference type="GO" id="GO:0003677">
    <property type="term" value="F:DNA binding"/>
    <property type="evidence" value="ECO:0007669"/>
    <property type="project" value="UniProtKB-KW"/>
</dbReference>
<dbReference type="Pfam" id="PF00098">
    <property type="entry name" value="zf-CCHC"/>
    <property type="match status" value="1"/>
</dbReference>
<dbReference type="GO" id="GO:0003964">
    <property type="term" value="F:RNA-directed DNA polymerase activity"/>
    <property type="evidence" value="ECO:0007669"/>
    <property type="project" value="UniProtKB-KW"/>
</dbReference>
<evidence type="ECO:0000256" key="7">
    <source>
        <dbReference type="ARBA" id="ARBA00022759"/>
    </source>
</evidence>
<dbReference type="NCBIfam" id="NF001862">
    <property type="entry name" value="PRK00601.1"/>
    <property type="match status" value="1"/>
</dbReference>
<dbReference type="InterPro" id="IPR036875">
    <property type="entry name" value="Znf_CCHC_sf"/>
</dbReference>
<dbReference type="InterPro" id="IPR002156">
    <property type="entry name" value="RNaseH_domain"/>
</dbReference>
<dbReference type="EMBL" id="MN542417">
    <property type="protein sequence ID" value="QHF16180.1"/>
    <property type="molecule type" value="Genomic_DNA"/>
</dbReference>
<dbReference type="Pfam" id="PF00077">
    <property type="entry name" value="RVP"/>
    <property type="match status" value="1"/>
</dbReference>
<evidence type="ECO:0000256" key="5">
    <source>
        <dbReference type="ARBA" id="ARBA00022722"/>
    </source>
</evidence>
<dbReference type="InterPro" id="IPR000477">
    <property type="entry name" value="RT_dom"/>
</dbReference>
<dbReference type="GO" id="GO:0006226">
    <property type="term" value="P:dUMP biosynthetic process"/>
    <property type="evidence" value="ECO:0007669"/>
    <property type="project" value="InterPro"/>
</dbReference>
<feature type="domain" description="Reverse transcriptase" evidence="17">
    <location>
        <begin position="1500"/>
        <end position="1691"/>
    </location>
</feature>
<dbReference type="InterPro" id="IPR021109">
    <property type="entry name" value="Peptidase_aspartic_dom_sf"/>
</dbReference>
<keyword evidence="14" id="KW-0863">Zinc-finger</keyword>
<evidence type="ECO:0000256" key="9">
    <source>
        <dbReference type="ARBA" id="ARBA00022842"/>
    </source>
</evidence>
<dbReference type="Gene3D" id="2.70.40.10">
    <property type="match status" value="1"/>
</dbReference>
<keyword evidence="5" id="KW-0540">Nuclease</keyword>
<evidence type="ECO:0000256" key="12">
    <source>
        <dbReference type="ARBA" id="ARBA00023125"/>
    </source>
</evidence>
<keyword evidence="9" id="KW-0460">Magnesium</keyword>
<accession>A0A6B9QIF2</accession>
<evidence type="ECO:0000259" key="17">
    <source>
        <dbReference type="PROSITE" id="PS50878"/>
    </source>
</evidence>
<evidence type="ECO:0000256" key="15">
    <source>
        <dbReference type="SAM" id="MobiDB-lite"/>
    </source>
</evidence>
<dbReference type="InterPro" id="IPR043502">
    <property type="entry name" value="DNA/RNA_pol_sf"/>
</dbReference>
<feature type="region of interest" description="Disordered" evidence="15">
    <location>
        <begin position="1"/>
        <end position="24"/>
    </location>
</feature>
<keyword evidence="2" id="KW-0645">Protease</keyword>
<dbReference type="Pfam" id="PF00078">
    <property type="entry name" value="RVT_1"/>
    <property type="match status" value="1"/>
</dbReference>
<keyword evidence="14" id="KW-0479">Metal-binding</keyword>
<dbReference type="CDD" id="cd01647">
    <property type="entry name" value="RT_LTR"/>
    <property type="match status" value="1"/>
</dbReference>
<dbReference type="PROSITE" id="PS50879">
    <property type="entry name" value="RNASE_H_1"/>
    <property type="match status" value="1"/>
</dbReference>
<dbReference type="Pfam" id="PF00692">
    <property type="entry name" value="dUTPase"/>
    <property type="match status" value="1"/>
</dbReference>
<evidence type="ECO:0000256" key="6">
    <source>
        <dbReference type="ARBA" id="ARBA00022750"/>
    </source>
</evidence>
<dbReference type="NCBIfam" id="TIGR00576">
    <property type="entry name" value="dut"/>
    <property type="match status" value="1"/>
</dbReference>
<dbReference type="InterPro" id="IPR033704">
    <property type="entry name" value="dUTPase_trimeric"/>
</dbReference>
<dbReference type="InterPro" id="IPR036157">
    <property type="entry name" value="dUTPase-like_sf"/>
</dbReference>
<feature type="region of interest" description="Disordered" evidence="15">
    <location>
        <begin position="1217"/>
        <end position="1246"/>
    </location>
</feature>
<keyword evidence="12" id="KW-0238">DNA-binding</keyword>
<dbReference type="InterPro" id="IPR001878">
    <property type="entry name" value="Znf_CCHC"/>
</dbReference>
<evidence type="ECO:0000256" key="14">
    <source>
        <dbReference type="PROSITE-ProRule" id="PRU00047"/>
    </source>
</evidence>
<dbReference type="KEGG" id="vg:65103184"/>
<reference evidence="19" key="1">
    <citation type="submission" date="2019-10" db="EMBL/GenBank/DDBJ databases">
        <title>First identification and molecular characterization of a new badnavirus infecting Camellia.</title>
        <authorList>
            <person name="Li R."/>
            <person name="Zheng L."/>
            <person name="Cao M."/>
            <person name="Wu L."/>
        </authorList>
    </citation>
    <scope>NUCLEOTIDE SEQUENCE</scope>
    <source>
        <strain evidence="19">LG</strain>
    </source>
</reference>
<keyword evidence="6" id="KW-0064">Aspartyl protease</keyword>
<dbReference type="GeneID" id="65103184"/>
<keyword evidence="4" id="KW-0548">Nucleotidyltransferase</keyword>
<dbReference type="PROSITE" id="PS50878">
    <property type="entry name" value="RT_POL"/>
    <property type="match status" value="1"/>
</dbReference>
<dbReference type="CDD" id="cd07557">
    <property type="entry name" value="trimeric_dUTPase"/>
    <property type="match status" value="1"/>
</dbReference>
<sequence length="2178" mass="248417">MTTRTKTVTLPSVTSRPALPSRENPTIEDQIRRYRGLNRKKFEIQRRMNRWRGKGTDTLEQYIDPEQQLKLSMRERASIAPAEVLYQSRRDEKMHRVYMHRSEETVLCLDDQQIDLPFIAEQSYETLKKSGLKLIHVGIVQVRVQVLHRLRQGTMAHLVLRDTRWVGDQSVYASMEVDLTKGVQMVYMVPDVLLTLQDFADHMELSIQTKGYEKLRDAEANLLITRGLIGRLTNTSNAAFAYKVENVTEYLATNGIKAIEGKAMTVEEIQGKNWVVKPSVRKVRPKMPTAATSRALPDGSLSMRYSDYVAAPVPEPIHYDNNDDEESLLQGSRQETVMMVRASYQNPCSTRRGIKLKPQSRWDTLEQNKYSDILDCRYAVRYDGPANWRSFKEERSEIIATGWEDQEDAVDLTPCHLQVIGNPDDPEDDDAAQLSAMMELGFDPNYQGDATLTLDYPQRPVEVVLAPPMASVHMLTEGGEEESTKISESTYVPTDSDDEEFPSITFKVQKLYPTAQIPRRRTVGAAGYDLVSIADYDIPRKVRKACSTGIAFQIPSGFYGQILSRSSLALKGIDVVGGVIDSDYRGEILVILANNGRKNYTIKAGDRIAQIIFIPCANLDFEETEALANTERGSQGFGSTNSEPLSTQMVAMMETDYPKRNVLEHFIQDKADRPQVMMSSSSAVSQYRPPEDTSMEPPGYFPATGQGAINIDQRSRPTFTGGGYRGNPFRRQIYNEWYNLPSAMQNQGAVFVFPDQIEKFDEVFVRWETINLNFIAAQNFPDNASKTFFIENLLGEMEKDMWVQWRLAYPTEYAELVASADGHAGTQNIINQIRTIFTLEDPRKASTLVQEEAYKQLERLSCTNIANIVQYLNDFLRLATKTGRIFVRAEISEKFWSKMPGDLGNRIKAAFDARHPGAEAGIGPRVYFTFKYLQEECSNAAFARSLKSLTFCKDVPIPGYYKDPEKKYGIRKSRSYQGKPHSSHVRIDRRKYLDKTRTCKCFLCGQPGHYARDCKSEVKNVRRVNMYENTSIPEDHEVLSVGVDEEDKDAIYSVSEGIDEDCFREEVFMIRQIPAPSDEVYIGKGGSYRPLKKVSSKVGYCKHDWQHCQPLPKDTENSCIMCHYETQERSRIYCPRCKAICCNLCSNFYFDVKVTVQPVHVNYNPNPLVTQQQEYIAYLTAENAKLKEEAKYFKEQYERLFMQIQLEDDRKALADAAEQKKKMTSIEEEESDKESEGEPEPVYTQEEYDKTAQVHAVEEILRTVNAIDRQVTKNRLYNVEVEFEIPEVKAFTVKAIIDTGATTCLIDTKVVPKEALERLNYTIDFNSINSLSKSEWRLKDGKMYLGSHWFRIPMTYGLPFQNNERIQMIIGCNFIRSMHGGLRIEGDQVTIYKNVTTIQTQQQINLLEYGSTDEEAFEGKTYYDLAEWVFLSALPAYDFADVIKALQQQSIFGNDPMRYWQLNQIKCSLDLKNPDLTIDDKPWKHITPALRESFQRHVDELLGLKVIRPSKSRHRTCAFMVQSGTYVDPITKLEKKGKERMVCNYKRLNDNTHKDQYSLPGIDTIVARIGHSKIYSKFDLKSGFHQVAMDPQHIEWTAFWTPVGLYEWLVMPFGLKNAPAVFQRKMDRIFNPYAGFIAVYIDDILIFSPTPEAHKKHLAQFVEICKEHGLVLSPTKMKVAQAQIDFLGSTITNGGLQMQPHIIQKVVDFDEEKLKTTNGLRSWLGLLNYARSYLKNIGVILGPLYSKVSPNGERRMNAEDWRIVKQVKTMVNNLPALSIPPANCSIVIESDGCMEGWGAICKWKKGKSDPKSTELICAYASGKYNPIKSTIDSEVYACINGLESFKIFYLDKESVVLRTDCQAIVSFINKTVENKPSRTRWITLRDYVTGLGLTVTFEHIQGKDNLLADTLSRLVMAIIESPRWSQPERDSYEAQCLQLVEDSLQEPATTKLKELLEKVIKVIAEGQQSVHMYRTGRYSGDTFGPDTDSGEDSQGDGSTHAILDNGDDEYYPAGESQGEEEVQGEDDNQENDEAEESIEGQLAEGDVNLISILNLIGNMHIDPDRYPHANEYQDTIRQYFRRRYATGGPYDGTGGPFRGDEERAMRHDLDTIEDRARDQLYYAVHQYEIIQRKKINGVRARATSDNREADILPTLQHQFATAFPAIHDAMDIFTLMRF</sequence>
<dbReference type="InterPro" id="IPR029054">
    <property type="entry name" value="dUTPase-like"/>
</dbReference>
<feature type="domain" description="CCHC-type" evidence="16">
    <location>
        <begin position="1000"/>
        <end position="1016"/>
    </location>
</feature>
<dbReference type="PANTHER" id="PTHR33064:SF37">
    <property type="entry name" value="RIBONUCLEASE H"/>
    <property type="match status" value="1"/>
</dbReference>
<evidence type="ECO:0000256" key="1">
    <source>
        <dbReference type="ARBA" id="ARBA00012493"/>
    </source>
</evidence>
<feature type="region of interest" description="Disordered" evidence="15">
    <location>
        <begin position="1975"/>
        <end position="2042"/>
    </location>
</feature>
<dbReference type="PROSITE" id="PS50158">
    <property type="entry name" value="ZF_CCHC"/>
    <property type="match status" value="1"/>
</dbReference>
<keyword evidence="7" id="KW-0255">Endonuclease</keyword>
<dbReference type="InterPro" id="IPR041373">
    <property type="entry name" value="RT_RNaseH"/>
</dbReference>
<dbReference type="Gene3D" id="3.30.420.10">
    <property type="entry name" value="Ribonuclease H-like superfamily/Ribonuclease H"/>
    <property type="match status" value="1"/>
</dbReference>
<dbReference type="GO" id="GO:0004190">
    <property type="term" value="F:aspartic-type endopeptidase activity"/>
    <property type="evidence" value="ECO:0007669"/>
    <property type="project" value="UniProtKB-KW"/>
</dbReference>
<dbReference type="InterPro" id="IPR051320">
    <property type="entry name" value="Viral_Replic_Matur_Polypro"/>
</dbReference>
<dbReference type="Gene3D" id="3.30.70.270">
    <property type="match status" value="1"/>
</dbReference>
<evidence type="ECO:0000256" key="13">
    <source>
        <dbReference type="ARBA" id="ARBA00023172"/>
    </source>
</evidence>
<evidence type="ECO:0000256" key="8">
    <source>
        <dbReference type="ARBA" id="ARBA00022801"/>
    </source>
</evidence>
<feature type="compositionally biased region" description="Acidic residues" evidence="15">
    <location>
        <begin position="2017"/>
        <end position="2038"/>
    </location>
</feature>
<dbReference type="Proteomes" id="UP000676067">
    <property type="component" value="Segment"/>
</dbReference>
<keyword evidence="20" id="KW-1185">Reference proteome</keyword>
<dbReference type="InterPro" id="IPR008181">
    <property type="entry name" value="dUTPase"/>
</dbReference>
<dbReference type="Gene3D" id="4.10.60.10">
    <property type="entry name" value="Zinc finger, CCHC-type"/>
    <property type="match status" value="1"/>
</dbReference>
<keyword evidence="13" id="KW-0233">DNA recombination</keyword>
<keyword evidence="8" id="KW-0378">Hydrolase</keyword>
<dbReference type="Gene3D" id="2.40.70.10">
    <property type="entry name" value="Acid Proteases"/>
    <property type="match status" value="1"/>
</dbReference>
<dbReference type="PANTHER" id="PTHR33064">
    <property type="entry name" value="POL PROTEIN"/>
    <property type="match status" value="1"/>
</dbReference>
<feature type="compositionally biased region" description="Polar residues" evidence="15">
    <location>
        <begin position="1"/>
        <end position="15"/>
    </location>
</feature>
<dbReference type="SUPFAM" id="SSF51283">
    <property type="entry name" value="dUTPase-like"/>
    <property type="match status" value="1"/>
</dbReference>
<evidence type="ECO:0000259" key="16">
    <source>
        <dbReference type="PROSITE" id="PS50158"/>
    </source>
</evidence>
<organism evidence="19 20">
    <name type="scientific">Camellia lemon glow virus</name>
    <dbReference type="NCBI Taxonomy" id="2697535"/>
    <lineage>
        <taxon>Viruses</taxon>
        <taxon>Riboviria</taxon>
        <taxon>Pararnavirae</taxon>
        <taxon>Artverviricota</taxon>
        <taxon>Revtraviricetes</taxon>
        <taxon>Ortervirales</taxon>
        <taxon>Caulimoviridae</taxon>
        <taxon>Badnavirus</taxon>
        <taxon>Badnavirus rutilanscamelliae</taxon>
    </lineage>
</organism>
<evidence type="ECO:0000313" key="19">
    <source>
        <dbReference type="EMBL" id="QHF16180.1"/>
    </source>
</evidence>
<dbReference type="Gene3D" id="3.10.10.10">
    <property type="entry name" value="HIV Type 1 Reverse Transcriptase, subunit A, domain 1"/>
    <property type="match status" value="1"/>
</dbReference>
<dbReference type="GO" id="GO:0004170">
    <property type="term" value="F:dUTP diphosphatase activity"/>
    <property type="evidence" value="ECO:0007669"/>
    <property type="project" value="InterPro"/>
</dbReference>
<dbReference type="GO" id="GO:0004523">
    <property type="term" value="F:RNA-DNA hybrid ribonuclease activity"/>
    <property type="evidence" value="ECO:0007669"/>
    <property type="project" value="InterPro"/>
</dbReference>
<keyword evidence="3" id="KW-0808">Transferase</keyword>
<dbReference type="InterPro" id="IPR043128">
    <property type="entry name" value="Rev_trsase/Diguanyl_cyclase"/>
</dbReference>
<dbReference type="SUPFAM" id="SSF57756">
    <property type="entry name" value="Retrovirus zinc finger-like domains"/>
    <property type="match status" value="1"/>
</dbReference>
<dbReference type="RefSeq" id="YP_010087856.1">
    <property type="nucleotide sequence ID" value="NC_055598.1"/>
</dbReference>
<name>A0A6B9QIF2_9VIRU</name>
<dbReference type="InterPro" id="IPR018061">
    <property type="entry name" value="Retropepsins"/>
</dbReference>
<feature type="domain" description="RNase H type-1" evidence="18">
    <location>
        <begin position="1782"/>
        <end position="1917"/>
    </location>
</feature>
<evidence type="ECO:0000259" key="18">
    <source>
        <dbReference type="PROSITE" id="PS50879"/>
    </source>
</evidence>
<dbReference type="Pfam" id="PF22909">
    <property type="entry name" value="Caulimovir_coat_dom"/>
    <property type="match status" value="1"/>
</dbReference>
<evidence type="ECO:0000256" key="3">
    <source>
        <dbReference type="ARBA" id="ARBA00022679"/>
    </source>
</evidence>
<proteinExistence type="predicted"/>
<dbReference type="GO" id="GO:0046081">
    <property type="term" value="P:dUTP catabolic process"/>
    <property type="evidence" value="ECO:0007669"/>
    <property type="project" value="InterPro"/>
</dbReference>
<evidence type="ECO:0000256" key="2">
    <source>
        <dbReference type="ARBA" id="ARBA00022670"/>
    </source>
</evidence>
<keyword evidence="14" id="KW-0862">Zinc</keyword>
<dbReference type="EC" id="2.7.7.49" evidence="1"/>
<evidence type="ECO:0000256" key="10">
    <source>
        <dbReference type="ARBA" id="ARBA00022918"/>
    </source>
</evidence>
<dbReference type="Pfam" id="PF17917">
    <property type="entry name" value="RT_RNaseH"/>
    <property type="match status" value="1"/>
</dbReference>
<dbReference type="GO" id="GO:0006508">
    <property type="term" value="P:proteolysis"/>
    <property type="evidence" value="ECO:0007669"/>
    <property type="project" value="UniProtKB-KW"/>
</dbReference>
<evidence type="ECO:0000256" key="4">
    <source>
        <dbReference type="ARBA" id="ARBA00022695"/>
    </source>
</evidence>
<dbReference type="GO" id="GO:0000287">
    <property type="term" value="F:magnesium ion binding"/>
    <property type="evidence" value="ECO:0007669"/>
    <property type="project" value="InterPro"/>
</dbReference>
<protein>
    <recommendedName>
        <fullName evidence="1">RNA-directed DNA polymerase</fullName>
        <ecNumber evidence="1">2.7.7.49</ecNumber>
    </recommendedName>
</protein>
<feature type="region of interest" description="Disordered" evidence="15">
    <location>
        <begin position="476"/>
        <end position="498"/>
    </location>
</feature>